<dbReference type="Pfam" id="PF14929">
    <property type="entry name" value="TAF1_subA"/>
    <property type="match status" value="2"/>
</dbReference>
<proteinExistence type="predicted"/>
<dbReference type="Proteomes" id="UP000288805">
    <property type="component" value="Unassembled WGS sequence"/>
</dbReference>
<dbReference type="PANTHER" id="PTHR36720:SF1">
    <property type="entry name" value="TAF RNA POLYMERASE I SUBUNIT A"/>
    <property type="match status" value="1"/>
</dbReference>
<accession>A0A438E5D6</accession>
<evidence type="ECO:0000313" key="3">
    <source>
        <dbReference type="Proteomes" id="UP000288805"/>
    </source>
</evidence>
<feature type="region of interest" description="Disordered" evidence="1">
    <location>
        <begin position="1"/>
        <end position="26"/>
    </location>
</feature>
<dbReference type="AlphaFoldDB" id="A0A438E5D6"/>
<gene>
    <name evidence="2" type="ORF">CK203_076266</name>
</gene>
<dbReference type="PANTHER" id="PTHR36720">
    <property type="entry name" value="TAF RNA POLYMERASE I SUBUNIT A"/>
    <property type="match status" value="1"/>
</dbReference>
<dbReference type="EMBL" id="QGNW01001390">
    <property type="protein sequence ID" value="RVW42946.1"/>
    <property type="molecule type" value="Genomic_DNA"/>
</dbReference>
<protein>
    <submittedName>
        <fullName evidence="2">Uncharacterized protein</fullName>
    </submittedName>
</protein>
<evidence type="ECO:0000313" key="2">
    <source>
        <dbReference type="EMBL" id="RVW42946.1"/>
    </source>
</evidence>
<dbReference type="InterPro" id="IPR039495">
    <property type="entry name" value="TAF1A"/>
</dbReference>
<dbReference type="GO" id="GO:0000120">
    <property type="term" value="C:RNA polymerase I transcription regulator complex"/>
    <property type="evidence" value="ECO:0007669"/>
    <property type="project" value="InterPro"/>
</dbReference>
<comment type="caution">
    <text evidence="2">The sequence shown here is derived from an EMBL/GenBank/DDBJ whole genome shotgun (WGS) entry which is preliminary data.</text>
</comment>
<sequence length="452" mass="52288">MFSRKSSSESDSETSVRNDKGNAVNANIDLHRELSEGINDNLRSEKSFPQPQDFYMNSAGNTGHEETSFPYDGDNITQLASIFSGHGFWSFDLLQERVRFHELFLYFSDQSCILINLSIWQGGDLLLSNLTSDLVQIDFFDGELINDYYKSAVKYLKLALYSTPPILAALLPFIQLLLLGGQVKEALNELEKFSHNSNATLPIRLRASVLEHFDRENCVGLSTCFEDILKKDPTSSYSLAKLISIHQNDFKRTRKLAEPHPPHSTHPNHKTRLQELKINTLFGKGEEKRREDDIPEKRDYDAASLLEMIALHLDATYAEFDIWREFALCFLKLSQCEEDRMSVCLDGNEGKHKPKYAVRFNRIPNIFIEGKSGKTWRFRCRWWLTRHFGKNIINSEIAAGKLELLTYKAACALHMYGQGFEYVVDAHAYFYWILLIFLERELNEKITRLWKR</sequence>
<reference evidence="2 3" key="1">
    <citation type="journal article" date="2018" name="PLoS Genet.">
        <title>Population sequencing reveals clonal diversity and ancestral inbreeding in the grapevine cultivar Chardonnay.</title>
        <authorList>
            <person name="Roach M.J."/>
            <person name="Johnson D.L."/>
            <person name="Bohlmann J."/>
            <person name="van Vuuren H.J."/>
            <person name="Jones S.J."/>
            <person name="Pretorius I.S."/>
            <person name="Schmidt S.A."/>
            <person name="Borneman A.R."/>
        </authorList>
    </citation>
    <scope>NUCLEOTIDE SEQUENCE [LARGE SCALE GENOMIC DNA]</scope>
    <source>
        <strain evidence="3">cv. Chardonnay</strain>
        <tissue evidence="2">Leaf</tissue>
    </source>
</reference>
<dbReference type="GO" id="GO:0006360">
    <property type="term" value="P:transcription by RNA polymerase I"/>
    <property type="evidence" value="ECO:0007669"/>
    <property type="project" value="InterPro"/>
</dbReference>
<evidence type="ECO:0000256" key="1">
    <source>
        <dbReference type="SAM" id="MobiDB-lite"/>
    </source>
</evidence>
<name>A0A438E5D6_VITVI</name>
<organism evidence="2 3">
    <name type="scientific">Vitis vinifera</name>
    <name type="common">Grape</name>
    <dbReference type="NCBI Taxonomy" id="29760"/>
    <lineage>
        <taxon>Eukaryota</taxon>
        <taxon>Viridiplantae</taxon>
        <taxon>Streptophyta</taxon>
        <taxon>Embryophyta</taxon>
        <taxon>Tracheophyta</taxon>
        <taxon>Spermatophyta</taxon>
        <taxon>Magnoliopsida</taxon>
        <taxon>eudicotyledons</taxon>
        <taxon>Gunneridae</taxon>
        <taxon>Pentapetalae</taxon>
        <taxon>rosids</taxon>
        <taxon>Vitales</taxon>
        <taxon>Vitaceae</taxon>
        <taxon>Viteae</taxon>
        <taxon>Vitis</taxon>
    </lineage>
</organism>